<evidence type="ECO:0000313" key="2">
    <source>
        <dbReference type="Proteomes" id="UP001069090"/>
    </source>
</evidence>
<gene>
    <name evidence="1" type="ORF">O0V09_10800</name>
</gene>
<protein>
    <submittedName>
        <fullName evidence="1">Uncharacterized protein</fullName>
    </submittedName>
</protein>
<evidence type="ECO:0000313" key="1">
    <source>
        <dbReference type="EMBL" id="MCZ0865694.1"/>
    </source>
</evidence>
<proteinExistence type="predicted"/>
<accession>A0A9J6RLV2</accession>
<dbReference type="RefSeq" id="WP_258331837.1">
    <property type="nucleotide sequence ID" value="NZ_JAPTGG010000008.1"/>
</dbReference>
<keyword evidence="2" id="KW-1185">Reference proteome</keyword>
<dbReference type="Proteomes" id="UP001069090">
    <property type="component" value="Unassembled WGS sequence"/>
</dbReference>
<dbReference type="AlphaFoldDB" id="A0A9J6RLV2"/>
<name>A0A9J6RLV2_9GAMM</name>
<sequence>MNSKSVIEEILDRAAHQHISAQELDMLVAKTREISLAKEQELATLKTLLQELEAHQHH</sequence>
<dbReference type="EMBL" id="JAPTGG010000008">
    <property type="protein sequence ID" value="MCZ0865694.1"/>
    <property type="molecule type" value="Genomic_DNA"/>
</dbReference>
<comment type="caution">
    <text evidence="1">The sequence shown here is derived from an EMBL/GenBank/DDBJ whole genome shotgun (WGS) entry which is preliminary data.</text>
</comment>
<reference evidence="1 2" key="1">
    <citation type="submission" date="2022-12" db="EMBL/GenBank/DDBJ databases">
        <title>Dasania phycosphaerae sp. nov., isolated from particulate material of the south coast of Korea.</title>
        <authorList>
            <person name="Jiang Y."/>
        </authorList>
    </citation>
    <scope>NUCLEOTIDE SEQUENCE [LARGE SCALE GENOMIC DNA]</scope>
    <source>
        <strain evidence="1 2">GY-19</strain>
    </source>
</reference>
<organism evidence="1 2">
    <name type="scientific">Dasania phycosphaerae</name>
    <dbReference type="NCBI Taxonomy" id="2950436"/>
    <lineage>
        <taxon>Bacteria</taxon>
        <taxon>Pseudomonadati</taxon>
        <taxon>Pseudomonadota</taxon>
        <taxon>Gammaproteobacteria</taxon>
        <taxon>Cellvibrionales</taxon>
        <taxon>Spongiibacteraceae</taxon>
        <taxon>Dasania</taxon>
    </lineage>
</organism>